<evidence type="ECO:0000313" key="21">
    <source>
        <dbReference type="EMBL" id="EAQ50938.1"/>
    </source>
</evidence>
<keyword evidence="12 19" id="KW-0133">Cell shape</keyword>
<proteinExistence type="inferred from homology"/>
<accession>A3XIF6</accession>
<dbReference type="GO" id="GO:0008762">
    <property type="term" value="F:UDP-N-acetylmuramate dehydrogenase activity"/>
    <property type="evidence" value="ECO:0007669"/>
    <property type="project" value="UniProtKB-UniRule"/>
</dbReference>
<dbReference type="InterPro" id="IPR036318">
    <property type="entry name" value="FAD-bd_PCMH-like_sf"/>
</dbReference>
<evidence type="ECO:0000313" key="22">
    <source>
        <dbReference type="Proteomes" id="UP000001601"/>
    </source>
</evidence>
<feature type="active site" evidence="19">
    <location>
        <position position="333"/>
    </location>
</feature>
<keyword evidence="15 19" id="KW-0131">Cell cycle</keyword>
<dbReference type="InterPro" id="IPR016167">
    <property type="entry name" value="FAD-bd_PCMH_sub1"/>
</dbReference>
<keyword evidence="13 19" id="KW-0573">Peptidoglycan synthesis</keyword>
<keyword evidence="7 19" id="KW-0963">Cytoplasm</keyword>
<dbReference type="PANTHER" id="PTHR21071:SF4">
    <property type="entry name" value="UDP-N-ACETYLENOLPYRUVOYLGLUCOSAMINE REDUCTASE"/>
    <property type="match status" value="1"/>
</dbReference>
<comment type="subcellular location">
    <subcellularLocation>
        <location evidence="3 19">Cytoplasm</location>
    </subcellularLocation>
</comment>
<dbReference type="GO" id="GO:0051301">
    <property type="term" value="P:cell division"/>
    <property type="evidence" value="ECO:0007669"/>
    <property type="project" value="UniProtKB-KW"/>
</dbReference>
<dbReference type="AlphaFoldDB" id="A3XIF6"/>
<dbReference type="InterPro" id="IPR016166">
    <property type="entry name" value="FAD-bd_PCMH"/>
</dbReference>
<keyword evidence="10 19" id="KW-0274">FAD</keyword>
<dbReference type="GO" id="GO:0071555">
    <property type="term" value="P:cell wall organization"/>
    <property type="evidence" value="ECO:0007669"/>
    <property type="project" value="UniProtKB-KW"/>
</dbReference>
<evidence type="ECO:0000256" key="9">
    <source>
        <dbReference type="ARBA" id="ARBA00022630"/>
    </source>
</evidence>
<keyword evidence="22" id="KW-1185">Reference proteome</keyword>
<keyword evidence="9 19" id="KW-0285">Flavoprotein</keyword>
<dbReference type="SUPFAM" id="SSF56176">
    <property type="entry name" value="FAD-binding/transporter-associated domain-like"/>
    <property type="match status" value="1"/>
</dbReference>
<keyword evidence="14 19" id="KW-0560">Oxidoreductase</keyword>
<dbReference type="InterPro" id="IPR011601">
    <property type="entry name" value="MurB_C"/>
</dbReference>
<evidence type="ECO:0000256" key="4">
    <source>
        <dbReference type="ARBA" id="ARBA00004752"/>
    </source>
</evidence>
<dbReference type="InterPro" id="IPR006094">
    <property type="entry name" value="Oxid_FAD_bind_N"/>
</dbReference>
<evidence type="ECO:0000256" key="16">
    <source>
        <dbReference type="ARBA" id="ARBA00023316"/>
    </source>
</evidence>
<dbReference type="InterPro" id="IPR003170">
    <property type="entry name" value="MurB"/>
</dbReference>
<keyword evidence="16 19" id="KW-0961">Cell wall biogenesis/degradation</keyword>
<dbReference type="EMBL" id="AANC01000001">
    <property type="protein sequence ID" value="EAQ50938.1"/>
    <property type="molecule type" value="Genomic_DNA"/>
</dbReference>
<dbReference type="UniPathway" id="UPA00219"/>
<dbReference type="Gene3D" id="3.30.43.10">
    <property type="entry name" value="Uridine Diphospho-n-acetylenolpyruvylglucosamine Reductase, domain 2"/>
    <property type="match status" value="1"/>
</dbReference>
<dbReference type="InterPro" id="IPR036635">
    <property type="entry name" value="MurB_C_sf"/>
</dbReference>
<keyword evidence="11 19" id="KW-0521">NADP</keyword>
<comment type="caution">
    <text evidence="21">The sequence shown here is derived from an EMBL/GenBank/DDBJ whole genome shotgun (WGS) entry which is preliminary data.</text>
</comment>
<dbReference type="SUPFAM" id="SSF56194">
    <property type="entry name" value="Uridine diphospho-N-Acetylenolpyruvylglucosamine reductase, MurB, C-terminal domain"/>
    <property type="match status" value="1"/>
</dbReference>
<feature type="domain" description="FAD-binding PCMH-type" evidence="20">
    <location>
        <begin position="17"/>
        <end position="186"/>
    </location>
</feature>
<dbReference type="Proteomes" id="UP000001601">
    <property type="component" value="Unassembled WGS sequence"/>
</dbReference>
<evidence type="ECO:0000256" key="5">
    <source>
        <dbReference type="ARBA" id="ARBA00012518"/>
    </source>
</evidence>
<dbReference type="GO" id="GO:0071949">
    <property type="term" value="F:FAD binding"/>
    <property type="evidence" value="ECO:0007669"/>
    <property type="project" value="InterPro"/>
</dbReference>
<dbReference type="HAMAP" id="MF_00037">
    <property type="entry name" value="MurB"/>
    <property type="match status" value="1"/>
</dbReference>
<dbReference type="NCBIfam" id="NF000755">
    <property type="entry name" value="PRK00046.1"/>
    <property type="match status" value="1"/>
</dbReference>
<evidence type="ECO:0000256" key="12">
    <source>
        <dbReference type="ARBA" id="ARBA00022960"/>
    </source>
</evidence>
<evidence type="ECO:0000256" key="1">
    <source>
        <dbReference type="ARBA" id="ARBA00001974"/>
    </source>
</evidence>
<dbReference type="GO" id="GO:0009252">
    <property type="term" value="P:peptidoglycan biosynthetic process"/>
    <property type="evidence" value="ECO:0007669"/>
    <property type="project" value="UniProtKB-UniRule"/>
</dbReference>
<protein>
    <recommendedName>
        <fullName evidence="6 19">UDP-N-acetylenolpyruvoylglucosamine reductase</fullName>
        <ecNumber evidence="5 19">1.3.1.98</ecNumber>
    </recommendedName>
    <alternativeName>
        <fullName evidence="17 19">UDP-N-acetylmuramate dehydrogenase</fullName>
    </alternativeName>
</protein>
<comment type="pathway">
    <text evidence="4 19">Cell wall biogenesis; peptidoglycan biosynthesis.</text>
</comment>
<comment type="cofactor">
    <cofactor evidence="1 19">
        <name>FAD</name>
        <dbReference type="ChEBI" id="CHEBI:57692"/>
    </cofactor>
</comment>
<feature type="active site" evidence="19">
    <location>
        <position position="162"/>
    </location>
</feature>
<evidence type="ECO:0000256" key="10">
    <source>
        <dbReference type="ARBA" id="ARBA00022827"/>
    </source>
</evidence>
<comment type="function">
    <text evidence="2 19">Cell wall formation.</text>
</comment>
<keyword evidence="8 19" id="KW-0132">Cell division</keyword>
<dbReference type="Gene3D" id="3.30.465.10">
    <property type="match status" value="1"/>
</dbReference>
<dbReference type="OrthoDB" id="9804753at2"/>
<comment type="similarity">
    <text evidence="19">Belongs to the MurB family.</text>
</comment>
<dbReference type="InterPro" id="IPR016169">
    <property type="entry name" value="FAD-bd_PCMH_sub2"/>
</dbReference>
<reference evidence="21 22" key="1">
    <citation type="journal article" date="2007" name="Nature">
        <title>Light stimulates growth of proteorhodopsin-containing marine Flavobacteria.</title>
        <authorList>
            <person name="Gomez-Consarnau L."/>
            <person name="Gonzalez J.M."/>
            <person name="Coll-Llado M."/>
            <person name="Gourdon P."/>
            <person name="Pascher T."/>
            <person name="Neutze R."/>
            <person name="Pedros-Alio C."/>
            <person name="Pinhassi J."/>
        </authorList>
    </citation>
    <scope>NUCLEOTIDE SEQUENCE [LARGE SCALE GENOMIC DNA]</scope>
    <source>
        <strain evidence="21 22">MED217</strain>
    </source>
</reference>
<evidence type="ECO:0000256" key="14">
    <source>
        <dbReference type="ARBA" id="ARBA00023002"/>
    </source>
</evidence>
<evidence type="ECO:0000259" key="20">
    <source>
        <dbReference type="PROSITE" id="PS51387"/>
    </source>
</evidence>
<organism evidence="21 22">
    <name type="scientific">Leeuwenhoekiella blandensis (strain CECT 7118 / CCUG 51940 / KCTC 22103 / MED217)</name>
    <name type="common">Flavobacterium sp. (strain MED217)</name>
    <dbReference type="NCBI Taxonomy" id="398720"/>
    <lineage>
        <taxon>Bacteria</taxon>
        <taxon>Pseudomonadati</taxon>
        <taxon>Bacteroidota</taxon>
        <taxon>Flavobacteriia</taxon>
        <taxon>Flavobacteriales</taxon>
        <taxon>Flavobacteriaceae</taxon>
        <taxon>Leeuwenhoekiella</taxon>
    </lineage>
</organism>
<evidence type="ECO:0000256" key="2">
    <source>
        <dbReference type="ARBA" id="ARBA00003921"/>
    </source>
</evidence>
<comment type="catalytic activity">
    <reaction evidence="18 19">
        <text>UDP-N-acetyl-alpha-D-muramate + NADP(+) = UDP-N-acetyl-3-O-(1-carboxyvinyl)-alpha-D-glucosamine + NADPH + H(+)</text>
        <dbReference type="Rhea" id="RHEA:12248"/>
        <dbReference type="ChEBI" id="CHEBI:15378"/>
        <dbReference type="ChEBI" id="CHEBI:57783"/>
        <dbReference type="ChEBI" id="CHEBI:58349"/>
        <dbReference type="ChEBI" id="CHEBI:68483"/>
        <dbReference type="ChEBI" id="CHEBI:70757"/>
        <dbReference type="EC" id="1.3.1.98"/>
    </reaction>
</comment>
<feature type="active site" description="Proton donor" evidence="19">
    <location>
        <position position="237"/>
    </location>
</feature>
<dbReference type="Pfam" id="PF01565">
    <property type="entry name" value="FAD_binding_4"/>
    <property type="match status" value="1"/>
</dbReference>
<evidence type="ECO:0000256" key="7">
    <source>
        <dbReference type="ARBA" id="ARBA00022490"/>
    </source>
</evidence>
<evidence type="ECO:0000256" key="3">
    <source>
        <dbReference type="ARBA" id="ARBA00004496"/>
    </source>
</evidence>
<dbReference type="EC" id="1.3.1.98" evidence="5 19"/>
<dbReference type="RefSeq" id="WP_009781421.1">
    <property type="nucleotide sequence ID" value="NZ_CH672395.1"/>
</dbReference>
<dbReference type="eggNOG" id="COG0812">
    <property type="taxonomic scope" value="Bacteria"/>
</dbReference>
<evidence type="ECO:0000256" key="17">
    <source>
        <dbReference type="ARBA" id="ARBA00031026"/>
    </source>
</evidence>
<dbReference type="GO" id="GO:0005829">
    <property type="term" value="C:cytosol"/>
    <property type="evidence" value="ECO:0007669"/>
    <property type="project" value="TreeGrafter"/>
</dbReference>
<dbReference type="NCBIfam" id="TIGR00179">
    <property type="entry name" value="murB"/>
    <property type="match status" value="1"/>
</dbReference>
<dbReference type="Gene3D" id="3.90.78.10">
    <property type="entry name" value="UDP-N-acetylenolpyruvoylglucosamine reductase, C-terminal domain"/>
    <property type="match status" value="1"/>
</dbReference>
<dbReference type="GO" id="GO:0008360">
    <property type="term" value="P:regulation of cell shape"/>
    <property type="evidence" value="ECO:0007669"/>
    <property type="project" value="UniProtKB-KW"/>
</dbReference>
<evidence type="ECO:0000256" key="8">
    <source>
        <dbReference type="ARBA" id="ARBA00022618"/>
    </source>
</evidence>
<evidence type="ECO:0000256" key="19">
    <source>
        <dbReference type="HAMAP-Rule" id="MF_00037"/>
    </source>
</evidence>
<evidence type="ECO:0000256" key="15">
    <source>
        <dbReference type="ARBA" id="ARBA00023306"/>
    </source>
</evidence>
<name>A3XIF6_LEEBM</name>
<dbReference type="HOGENOM" id="CLU_035304_0_0_10"/>
<gene>
    <name evidence="19" type="primary">murB</name>
    <name evidence="21" type="ORF">MED217_15385</name>
</gene>
<evidence type="ECO:0000256" key="6">
    <source>
        <dbReference type="ARBA" id="ARBA00015188"/>
    </source>
</evidence>
<dbReference type="PANTHER" id="PTHR21071">
    <property type="entry name" value="UDP-N-ACETYLENOLPYRUVOYLGLUCOSAMINE REDUCTASE"/>
    <property type="match status" value="1"/>
</dbReference>
<dbReference type="STRING" id="398720.MED217_15385"/>
<evidence type="ECO:0000256" key="11">
    <source>
        <dbReference type="ARBA" id="ARBA00022857"/>
    </source>
</evidence>
<dbReference type="NCBIfam" id="NF010478">
    <property type="entry name" value="PRK13903.1"/>
    <property type="match status" value="1"/>
</dbReference>
<evidence type="ECO:0000256" key="13">
    <source>
        <dbReference type="ARBA" id="ARBA00022984"/>
    </source>
</evidence>
<evidence type="ECO:0000256" key="18">
    <source>
        <dbReference type="ARBA" id="ARBA00048914"/>
    </source>
</evidence>
<sequence length="338" mass="37488">MQIQENASLKPYNTFGISAKAKAFISVSNIEMLKQALANSAYPKKFILGGGSNMLLKNDVDALVIHIALKGIKTVKETDEAIWLEVAGGENWHKFVMHCVEQGYGGVENMALIPGNVGTAPVQNIGAYGVELKDHFHSCTAIHRTTLEQKTFSLEACRFGYRDSVFKNELKDQYVITAVTFKLDKTNHTLNTGYGAIQEVLAEKQINNPTIKDIAQAVIDIRSSKLPNPDELGNSGSFFKNPVISIKQFEKLQQEHPKVPFYTVSETEIKIPAGWLIERAGFKGKRFGDAGVHKNQALVLVNYGNASGNEIWDLALRIQKEVLQQFGIEIQPEVNIIE</sequence>
<dbReference type="PROSITE" id="PS51387">
    <property type="entry name" value="FAD_PCMH"/>
    <property type="match status" value="1"/>
</dbReference>
<dbReference type="Pfam" id="PF02873">
    <property type="entry name" value="MurB_C"/>
    <property type="match status" value="1"/>
</dbReference>